<dbReference type="InterPro" id="IPR004563">
    <property type="entry name" value="Apolipo_AcylTrfase"/>
</dbReference>
<keyword evidence="6 9" id="KW-1133">Transmembrane helix</keyword>
<dbReference type="Proteomes" id="UP000009080">
    <property type="component" value="Chromosome"/>
</dbReference>
<dbReference type="HAMAP" id="MF_01148">
    <property type="entry name" value="Lnt"/>
    <property type="match status" value="1"/>
</dbReference>
<feature type="domain" description="CN hydrolase" evidence="10">
    <location>
        <begin position="246"/>
        <end position="483"/>
    </location>
</feature>
<dbReference type="HOGENOM" id="CLU_019563_3_0_6"/>
<feature type="transmembrane region" description="Helical" evidence="9">
    <location>
        <begin position="494"/>
        <end position="512"/>
    </location>
</feature>
<keyword evidence="9" id="KW-0997">Cell inner membrane</keyword>
<name>C5BT27_TERTT</name>
<keyword evidence="5 9" id="KW-0812">Transmembrane</keyword>
<dbReference type="PANTHER" id="PTHR38686">
    <property type="entry name" value="APOLIPOPROTEIN N-ACYLTRANSFERASE"/>
    <property type="match status" value="1"/>
</dbReference>
<feature type="transmembrane region" description="Helical" evidence="9">
    <location>
        <begin position="128"/>
        <end position="148"/>
    </location>
</feature>
<dbReference type="PROSITE" id="PS50263">
    <property type="entry name" value="CN_HYDROLASE"/>
    <property type="match status" value="1"/>
</dbReference>
<dbReference type="InterPro" id="IPR045378">
    <property type="entry name" value="LNT_N"/>
</dbReference>
<protein>
    <recommendedName>
        <fullName evidence="9">Apolipoprotein N-acyltransferase</fullName>
        <shortName evidence="9">ALP N-acyltransferase</shortName>
        <ecNumber evidence="9">2.3.1.269</ecNumber>
    </recommendedName>
</protein>
<comment type="function">
    <text evidence="9">Catalyzes the phospholipid dependent N-acylation of the N-terminal cysteine of apolipoprotein, the last step in lipoprotein maturation.</text>
</comment>
<keyword evidence="8 9" id="KW-0012">Acyltransferase</keyword>
<feature type="transmembrane region" description="Helical" evidence="9">
    <location>
        <begin position="89"/>
        <end position="116"/>
    </location>
</feature>
<keyword evidence="3 9" id="KW-1003">Cell membrane</keyword>
<dbReference type="Gene3D" id="3.60.110.10">
    <property type="entry name" value="Carbon-nitrogen hydrolase"/>
    <property type="match status" value="1"/>
</dbReference>
<accession>C5BT27</accession>
<comment type="similarity">
    <text evidence="2 9">Belongs to the CN hydrolase family. Apolipoprotein N-acyltransferase subfamily.</text>
</comment>
<feature type="transmembrane region" description="Helical" evidence="9">
    <location>
        <begin position="205"/>
        <end position="227"/>
    </location>
</feature>
<dbReference type="UniPathway" id="UPA00666"/>
<comment type="pathway">
    <text evidence="9">Protein modification; lipoprotein biosynthesis (N-acyl transfer).</text>
</comment>
<feature type="transmembrane region" description="Helical" evidence="9">
    <location>
        <begin position="168"/>
        <end position="193"/>
    </location>
</feature>
<keyword evidence="12" id="KW-1185">Reference proteome</keyword>
<dbReference type="AlphaFoldDB" id="C5BT27"/>
<evidence type="ECO:0000256" key="3">
    <source>
        <dbReference type="ARBA" id="ARBA00022475"/>
    </source>
</evidence>
<dbReference type="SUPFAM" id="SSF56317">
    <property type="entry name" value="Carbon-nitrogen hydrolase"/>
    <property type="match status" value="1"/>
</dbReference>
<dbReference type="CDD" id="cd07571">
    <property type="entry name" value="ALP_N-acyl_transferase"/>
    <property type="match status" value="1"/>
</dbReference>
<dbReference type="OrthoDB" id="9804277at2"/>
<evidence type="ECO:0000256" key="8">
    <source>
        <dbReference type="ARBA" id="ARBA00023315"/>
    </source>
</evidence>
<organism evidence="11 12">
    <name type="scientific">Teredinibacter turnerae (strain ATCC 39867 / T7901)</name>
    <dbReference type="NCBI Taxonomy" id="377629"/>
    <lineage>
        <taxon>Bacteria</taxon>
        <taxon>Pseudomonadati</taxon>
        <taxon>Pseudomonadota</taxon>
        <taxon>Gammaproteobacteria</taxon>
        <taxon>Cellvibrionales</taxon>
        <taxon>Cellvibrionaceae</taxon>
        <taxon>Teredinibacter</taxon>
    </lineage>
</organism>
<comment type="catalytic activity">
    <reaction evidence="9">
        <text>N-terminal S-1,2-diacyl-sn-glyceryl-L-cysteinyl-[lipoprotein] + a glycerophospholipid = N-acyl-S-1,2-diacyl-sn-glyceryl-L-cysteinyl-[lipoprotein] + a 2-acyl-sn-glycero-3-phospholipid + H(+)</text>
        <dbReference type="Rhea" id="RHEA:48228"/>
        <dbReference type="Rhea" id="RHEA-COMP:14681"/>
        <dbReference type="Rhea" id="RHEA-COMP:14684"/>
        <dbReference type="ChEBI" id="CHEBI:15378"/>
        <dbReference type="ChEBI" id="CHEBI:136912"/>
        <dbReference type="ChEBI" id="CHEBI:140656"/>
        <dbReference type="ChEBI" id="CHEBI:140657"/>
        <dbReference type="ChEBI" id="CHEBI:140660"/>
        <dbReference type="EC" id="2.3.1.269"/>
    </reaction>
</comment>
<dbReference type="KEGG" id="ttu:TERTU_3878"/>
<evidence type="ECO:0000256" key="4">
    <source>
        <dbReference type="ARBA" id="ARBA00022679"/>
    </source>
</evidence>
<keyword evidence="7 9" id="KW-0472">Membrane</keyword>
<keyword evidence="4 9" id="KW-0808">Transferase</keyword>
<sequence>MLSAHPIAAARPAPPRRWPADILAFVAGALLTLNFAPFDLWMVGLLGVAVFAHLLPGLPNKRAWWRSFVFGLGMFGGGVSWVYVSIHDFGFTGAFLAALMTAVFVAFLALVFSLPFLAYRRWQTITPVALLLVFPAIWVLGEWSRSWFLTGFPWLYLGYGHIGSPLAGWAPVGGVYAVSFAAVFTATAIGFIGHRARPFWQAQKFDWRFGAVLTGICTLLWGAGFVLQQVRWTHHNDTDQLTVSLVQPNIPLELKWNPLYRPQIVRTLLDLTEPEWQSDIVLWPEAAIPYLYHDAKGLLDELETRAQDTNTALISGLLFDDIEHDKYFNAILGLGTAHNMYFKQRLVPFGEYMPLEKWLRGLIAFFDLPNSVINRGPANQTGLQVGDYSVAPYICYEVVYPDLVASNLNGAEVIVTISNDAWFGHSIGPLQHYQMAQMRALETGRYVIRGTNTGLSGIIDPRGRTIASGQQFISQSLRGHVYRMHGSTPFTQTGSWPIVLLSLFLLGLASFGKRILFAR</sequence>
<dbReference type="Pfam" id="PF00795">
    <property type="entry name" value="CN_hydrolase"/>
    <property type="match status" value="1"/>
</dbReference>
<gene>
    <name evidence="9 11" type="primary">lnt</name>
    <name evidence="11" type="ordered locus">TERTU_3878</name>
</gene>
<dbReference type="GO" id="GO:0016410">
    <property type="term" value="F:N-acyltransferase activity"/>
    <property type="evidence" value="ECO:0007669"/>
    <property type="project" value="UniProtKB-UniRule"/>
</dbReference>
<evidence type="ECO:0000256" key="2">
    <source>
        <dbReference type="ARBA" id="ARBA00010065"/>
    </source>
</evidence>
<dbReference type="EC" id="2.3.1.269" evidence="9"/>
<dbReference type="RefSeq" id="WP_015819427.1">
    <property type="nucleotide sequence ID" value="NC_012997.1"/>
</dbReference>
<reference evidence="11 12" key="1">
    <citation type="journal article" date="2009" name="PLoS ONE">
        <title>The complete genome of Teredinibacter turnerae T7901: an intracellular endosymbiont of marine wood-boring bivalves (shipworms).</title>
        <authorList>
            <person name="Yang J.C."/>
            <person name="Madupu R."/>
            <person name="Durkin A.S."/>
            <person name="Ekborg N.A."/>
            <person name="Pedamallu C.S."/>
            <person name="Hostetler J.B."/>
            <person name="Radune D."/>
            <person name="Toms B.S."/>
            <person name="Henrissat B."/>
            <person name="Coutinho P.M."/>
            <person name="Schwarz S."/>
            <person name="Field L."/>
            <person name="Trindade-Silva A.E."/>
            <person name="Soares C.A.G."/>
            <person name="Elshahawi S."/>
            <person name="Hanora A."/>
            <person name="Schmidt E.W."/>
            <person name="Haygood M.G."/>
            <person name="Posfai J."/>
            <person name="Benner J."/>
            <person name="Madinger C."/>
            <person name="Nove J."/>
            <person name="Anton B."/>
            <person name="Chaudhary K."/>
            <person name="Foster J."/>
            <person name="Holman A."/>
            <person name="Kumar S."/>
            <person name="Lessard P.A."/>
            <person name="Luyten Y.A."/>
            <person name="Slatko B."/>
            <person name="Wood N."/>
            <person name="Wu B."/>
            <person name="Teplitski M."/>
            <person name="Mougous J.D."/>
            <person name="Ward N."/>
            <person name="Eisen J.A."/>
            <person name="Badger J.H."/>
            <person name="Distel D.L."/>
        </authorList>
    </citation>
    <scope>NUCLEOTIDE SEQUENCE [LARGE SCALE GENOMIC DNA]</scope>
    <source>
        <strain evidence="12">ATCC 39867 / T7901</strain>
    </source>
</reference>
<evidence type="ECO:0000259" key="10">
    <source>
        <dbReference type="PROSITE" id="PS50263"/>
    </source>
</evidence>
<evidence type="ECO:0000256" key="7">
    <source>
        <dbReference type="ARBA" id="ARBA00023136"/>
    </source>
</evidence>
<dbReference type="EMBL" id="CP001614">
    <property type="protein sequence ID" value="ACR13314.1"/>
    <property type="molecule type" value="Genomic_DNA"/>
</dbReference>
<evidence type="ECO:0000256" key="6">
    <source>
        <dbReference type="ARBA" id="ARBA00022989"/>
    </source>
</evidence>
<comment type="subcellular location">
    <subcellularLocation>
        <location evidence="9">Cell inner membrane</location>
        <topology evidence="9">Multi-pass membrane protein</topology>
    </subcellularLocation>
    <subcellularLocation>
        <location evidence="1">Cell membrane</location>
        <topology evidence="1">Multi-pass membrane protein</topology>
    </subcellularLocation>
</comment>
<dbReference type="GO" id="GO:0005886">
    <property type="term" value="C:plasma membrane"/>
    <property type="evidence" value="ECO:0007669"/>
    <property type="project" value="UniProtKB-SubCell"/>
</dbReference>
<evidence type="ECO:0000256" key="1">
    <source>
        <dbReference type="ARBA" id="ARBA00004651"/>
    </source>
</evidence>
<evidence type="ECO:0000313" key="12">
    <source>
        <dbReference type="Proteomes" id="UP000009080"/>
    </source>
</evidence>
<evidence type="ECO:0000313" key="11">
    <source>
        <dbReference type="EMBL" id="ACR13314.1"/>
    </source>
</evidence>
<evidence type="ECO:0000256" key="5">
    <source>
        <dbReference type="ARBA" id="ARBA00022692"/>
    </source>
</evidence>
<feature type="transmembrane region" description="Helical" evidence="9">
    <location>
        <begin position="63"/>
        <end position="83"/>
    </location>
</feature>
<proteinExistence type="inferred from homology"/>
<dbReference type="InterPro" id="IPR003010">
    <property type="entry name" value="C-N_Hydrolase"/>
</dbReference>
<dbReference type="InterPro" id="IPR036526">
    <property type="entry name" value="C-N_Hydrolase_sf"/>
</dbReference>
<dbReference type="NCBIfam" id="TIGR00546">
    <property type="entry name" value="lnt"/>
    <property type="match status" value="1"/>
</dbReference>
<dbReference type="eggNOG" id="COG0815">
    <property type="taxonomic scope" value="Bacteria"/>
</dbReference>
<feature type="transmembrane region" description="Helical" evidence="9">
    <location>
        <begin position="22"/>
        <end position="51"/>
    </location>
</feature>
<dbReference type="PANTHER" id="PTHR38686:SF1">
    <property type="entry name" value="APOLIPOPROTEIN N-ACYLTRANSFERASE"/>
    <property type="match status" value="1"/>
</dbReference>
<dbReference type="Pfam" id="PF20154">
    <property type="entry name" value="LNT_N"/>
    <property type="match status" value="1"/>
</dbReference>
<dbReference type="GO" id="GO:0042158">
    <property type="term" value="P:lipoprotein biosynthetic process"/>
    <property type="evidence" value="ECO:0007669"/>
    <property type="project" value="UniProtKB-UniRule"/>
</dbReference>
<dbReference type="STRING" id="377629.TERTU_3878"/>
<evidence type="ECO:0000256" key="9">
    <source>
        <dbReference type="HAMAP-Rule" id="MF_01148"/>
    </source>
</evidence>